<dbReference type="AlphaFoldDB" id="A0A853F2Z3"/>
<protein>
    <submittedName>
        <fullName evidence="1">Uncharacterized protein</fullName>
    </submittedName>
</protein>
<accession>A0A853F2Z3</accession>
<reference evidence="1 2" key="1">
    <citation type="submission" date="2020-05" db="EMBL/GenBank/DDBJ databases">
        <title>Horizontal transmission and recombination maintain forever young bacterial symbiont genomes.</title>
        <authorList>
            <person name="Russell S.L."/>
            <person name="Pepper-Tunick E."/>
            <person name="Svedberg J."/>
            <person name="Byrne A."/>
            <person name="Ruelas Castillo J."/>
            <person name="Vollmers C."/>
            <person name="Beinart R.A."/>
            <person name="Corbett-Detig R."/>
        </authorList>
    </citation>
    <scope>NUCLEOTIDE SEQUENCE [LARGE SCALE GENOMIC DNA]</scope>
    <source>
        <strain evidence="1">455</strain>
    </source>
</reference>
<proteinExistence type="predicted"/>
<name>A0A853F2Z3_9GAMM</name>
<comment type="caution">
    <text evidence="1">The sequence shown here is derived from an EMBL/GenBank/DDBJ whole genome shotgun (WGS) entry which is preliminary data.</text>
</comment>
<evidence type="ECO:0000313" key="2">
    <source>
        <dbReference type="Proteomes" id="UP000568751"/>
    </source>
</evidence>
<sequence length="115" mass="13652">MQRSLLIFFALSFTAYADNPIRVELEKLDIEAILERQQQRSQIEIDLYYKKQKDKQTIYQYQSKSNKPQWNKTENALSNIEKSIENKLQFKGSLGEIKVKPGLKQKINVKYKYAF</sequence>
<dbReference type="Proteomes" id="UP000568751">
    <property type="component" value="Unassembled WGS sequence"/>
</dbReference>
<evidence type="ECO:0000313" key="1">
    <source>
        <dbReference type="EMBL" id="NYT28363.1"/>
    </source>
</evidence>
<dbReference type="EMBL" id="JACCHT010000002">
    <property type="protein sequence ID" value="NYT28363.1"/>
    <property type="molecule type" value="Genomic_DNA"/>
</dbReference>
<gene>
    <name evidence="1" type="ORF">H0A76_11140</name>
</gene>
<dbReference type="RefSeq" id="WP_369150732.1">
    <property type="nucleotide sequence ID" value="NZ_OZ156463.1"/>
</dbReference>
<organism evidence="1 2">
    <name type="scientific">Candidatus Thiodubiliella endoseptemdiera</name>
    <dbReference type="NCBI Taxonomy" id="2738886"/>
    <lineage>
        <taxon>Bacteria</taxon>
        <taxon>Pseudomonadati</taxon>
        <taxon>Pseudomonadota</taxon>
        <taxon>Gammaproteobacteria</taxon>
        <taxon>Candidatus Pseudothioglobaceae</taxon>
        <taxon>Candidatus Thiodubiliella</taxon>
    </lineage>
</organism>